<dbReference type="SUPFAM" id="SSF53335">
    <property type="entry name" value="S-adenosyl-L-methionine-dependent methyltransferases"/>
    <property type="match status" value="1"/>
</dbReference>
<keyword evidence="1 6" id="KW-0963">Cytoplasm</keyword>
<reference evidence="7" key="1">
    <citation type="submission" date="2023-04" db="EMBL/GenBank/DDBJ databases">
        <title>Complete genome sequence of Temperatibacter marinus.</title>
        <authorList>
            <person name="Rong J.-C."/>
            <person name="Yi M.-L."/>
            <person name="Zhao Q."/>
        </authorList>
    </citation>
    <scope>NUCLEOTIDE SEQUENCE</scope>
    <source>
        <strain evidence="7">NBRC 110045</strain>
    </source>
</reference>
<gene>
    <name evidence="6 7" type="primary">rsmG</name>
    <name evidence="7" type="ORF">QGN29_04710</name>
</gene>
<comment type="subcellular location">
    <subcellularLocation>
        <location evidence="6">Cytoplasm</location>
    </subcellularLocation>
</comment>
<dbReference type="GO" id="GO:0005829">
    <property type="term" value="C:cytosol"/>
    <property type="evidence" value="ECO:0007669"/>
    <property type="project" value="TreeGrafter"/>
</dbReference>
<evidence type="ECO:0000256" key="3">
    <source>
        <dbReference type="ARBA" id="ARBA00022603"/>
    </source>
</evidence>
<dbReference type="GO" id="GO:0070043">
    <property type="term" value="F:rRNA (guanine-N7-)-methyltransferase activity"/>
    <property type="evidence" value="ECO:0007669"/>
    <property type="project" value="UniProtKB-UniRule"/>
</dbReference>
<dbReference type="RefSeq" id="WP_310799528.1">
    <property type="nucleotide sequence ID" value="NZ_CP123872.1"/>
</dbReference>
<keyword evidence="2 6" id="KW-0698">rRNA processing</keyword>
<dbReference type="EC" id="2.1.1.170" evidence="6"/>
<keyword evidence="8" id="KW-1185">Reference proteome</keyword>
<evidence type="ECO:0000256" key="4">
    <source>
        <dbReference type="ARBA" id="ARBA00022679"/>
    </source>
</evidence>
<evidence type="ECO:0000313" key="8">
    <source>
        <dbReference type="Proteomes" id="UP001268683"/>
    </source>
</evidence>
<feature type="binding site" evidence="6">
    <location>
        <position position="80"/>
    </location>
    <ligand>
        <name>S-adenosyl-L-methionine</name>
        <dbReference type="ChEBI" id="CHEBI:59789"/>
    </ligand>
</feature>
<comment type="function">
    <text evidence="6">Specifically methylates the N7 position of guanine in position 527 of 16S rRNA.</text>
</comment>
<feature type="binding site" evidence="6">
    <location>
        <position position="75"/>
    </location>
    <ligand>
        <name>S-adenosyl-L-methionine</name>
        <dbReference type="ChEBI" id="CHEBI:59789"/>
    </ligand>
</feature>
<dbReference type="EMBL" id="CP123872">
    <property type="protein sequence ID" value="WND03675.1"/>
    <property type="molecule type" value="Genomic_DNA"/>
</dbReference>
<comment type="catalytic activity">
    <reaction evidence="6">
        <text>guanosine(527) in 16S rRNA + S-adenosyl-L-methionine = N(7)-methylguanosine(527) in 16S rRNA + S-adenosyl-L-homocysteine</text>
        <dbReference type="Rhea" id="RHEA:42732"/>
        <dbReference type="Rhea" id="RHEA-COMP:10209"/>
        <dbReference type="Rhea" id="RHEA-COMP:10210"/>
        <dbReference type="ChEBI" id="CHEBI:57856"/>
        <dbReference type="ChEBI" id="CHEBI:59789"/>
        <dbReference type="ChEBI" id="CHEBI:74269"/>
        <dbReference type="ChEBI" id="CHEBI:74480"/>
        <dbReference type="EC" id="2.1.1.170"/>
    </reaction>
</comment>
<dbReference type="NCBIfam" id="TIGR00138">
    <property type="entry name" value="rsmG_gidB"/>
    <property type="match status" value="1"/>
</dbReference>
<name>A0AA52EFA7_9PROT</name>
<dbReference type="Pfam" id="PF02527">
    <property type="entry name" value="GidB"/>
    <property type="match status" value="1"/>
</dbReference>
<evidence type="ECO:0000256" key="1">
    <source>
        <dbReference type="ARBA" id="ARBA00022490"/>
    </source>
</evidence>
<dbReference type="PIRSF" id="PIRSF003078">
    <property type="entry name" value="GidB"/>
    <property type="match status" value="1"/>
</dbReference>
<dbReference type="InterPro" id="IPR003682">
    <property type="entry name" value="rRNA_ssu_MeTfrase_G"/>
</dbReference>
<evidence type="ECO:0000256" key="5">
    <source>
        <dbReference type="ARBA" id="ARBA00022691"/>
    </source>
</evidence>
<accession>A0AA52EFA7</accession>
<feature type="binding site" evidence="6">
    <location>
        <begin position="124"/>
        <end position="125"/>
    </location>
    <ligand>
        <name>S-adenosyl-L-methionine</name>
        <dbReference type="ChEBI" id="CHEBI:59789"/>
    </ligand>
</feature>
<organism evidence="7 8">
    <name type="scientific">Temperatibacter marinus</name>
    <dbReference type="NCBI Taxonomy" id="1456591"/>
    <lineage>
        <taxon>Bacteria</taxon>
        <taxon>Pseudomonadati</taxon>
        <taxon>Pseudomonadota</taxon>
        <taxon>Alphaproteobacteria</taxon>
        <taxon>Kordiimonadales</taxon>
        <taxon>Temperatibacteraceae</taxon>
        <taxon>Temperatibacter</taxon>
    </lineage>
</organism>
<comment type="caution">
    <text evidence="6">Lacks conserved residue(s) required for the propagation of feature annotation.</text>
</comment>
<dbReference type="HAMAP" id="MF_00074">
    <property type="entry name" value="16SrRNA_methyltr_G"/>
    <property type="match status" value="1"/>
</dbReference>
<evidence type="ECO:0000256" key="2">
    <source>
        <dbReference type="ARBA" id="ARBA00022552"/>
    </source>
</evidence>
<keyword evidence="5 6" id="KW-0949">S-adenosyl-L-methionine</keyword>
<dbReference type="PANTHER" id="PTHR31760">
    <property type="entry name" value="S-ADENOSYL-L-METHIONINE-DEPENDENT METHYLTRANSFERASES SUPERFAMILY PROTEIN"/>
    <property type="match status" value="1"/>
</dbReference>
<dbReference type="Proteomes" id="UP001268683">
    <property type="component" value="Chromosome"/>
</dbReference>
<dbReference type="InterPro" id="IPR029063">
    <property type="entry name" value="SAM-dependent_MTases_sf"/>
</dbReference>
<evidence type="ECO:0000313" key="7">
    <source>
        <dbReference type="EMBL" id="WND03675.1"/>
    </source>
</evidence>
<dbReference type="KEGG" id="tmk:QGN29_04710"/>
<keyword evidence="4 6" id="KW-0808">Transferase</keyword>
<dbReference type="Gene3D" id="3.40.50.150">
    <property type="entry name" value="Vaccinia Virus protein VP39"/>
    <property type="match status" value="1"/>
</dbReference>
<proteinExistence type="inferred from homology"/>
<protein>
    <recommendedName>
        <fullName evidence="6">Ribosomal RNA small subunit methyltransferase G</fullName>
        <ecNumber evidence="6">2.1.1.170</ecNumber>
    </recommendedName>
    <alternativeName>
        <fullName evidence="6">16S rRNA 7-methylguanosine methyltransferase</fullName>
        <shortName evidence="6">16S rRNA m7G methyltransferase</shortName>
    </alternativeName>
</protein>
<feature type="binding site" evidence="6">
    <location>
        <position position="138"/>
    </location>
    <ligand>
        <name>S-adenosyl-L-methionine</name>
        <dbReference type="ChEBI" id="CHEBI:59789"/>
    </ligand>
</feature>
<evidence type="ECO:0000256" key="6">
    <source>
        <dbReference type="HAMAP-Rule" id="MF_00074"/>
    </source>
</evidence>
<keyword evidence="3 6" id="KW-0489">Methyltransferase</keyword>
<comment type="similarity">
    <text evidence="6">Belongs to the methyltransferase superfamily. RNA methyltransferase RsmG family.</text>
</comment>
<sequence>MSIDIIKAHLDVSRETCDSLEKYAALLQKWQPAKNLIANSTLPDLWERHFLDSAQLYPLIRKIHGERELTYLDIGSGAGFPGLVLSAMGLGQAHMVESNHKKAIFMGQVARSNKLQAKVHNERIEDLDVFPVDLITSRACATIEKLLDWTRPFIGEATEMWLLKGAIADDELTLAKKSWTMEIERFESLTDSSGVILRLYNIKNI</sequence>
<dbReference type="AlphaFoldDB" id="A0AA52EFA7"/>
<dbReference type="PANTHER" id="PTHR31760:SF0">
    <property type="entry name" value="S-ADENOSYL-L-METHIONINE-DEPENDENT METHYLTRANSFERASES SUPERFAMILY PROTEIN"/>
    <property type="match status" value="1"/>
</dbReference>